<comment type="similarity">
    <text evidence="1">Belongs to the peptidase C1 family.</text>
</comment>
<evidence type="ECO:0000256" key="3">
    <source>
        <dbReference type="SAM" id="SignalP"/>
    </source>
</evidence>
<dbReference type="Pfam" id="PF08246">
    <property type="entry name" value="Inhibitor_I29"/>
    <property type="match status" value="1"/>
</dbReference>
<evidence type="ECO:0000259" key="4">
    <source>
        <dbReference type="SMART" id="SM00645"/>
    </source>
</evidence>
<dbReference type="Pfam" id="PF00112">
    <property type="entry name" value="Peptidase_C1"/>
    <property type="match status" value="1"/>
</dbReference>
<dbReference type="PROSITE" id="PS00640">
    <property type="entry name" value="THIOL_PROTEASE_ASN"/>
    <property type="match status" value="1"/>
</dbReference>
<accession>S9WG30</accession>
<name>S9WG30_9TRYP</name>
<dbReference type="CDD" id="cd02248">
    <property type="entry name" value="Peptidase_C1A"/>
    <property type="match status" value="1"/>
</dbReference>
<dbReference type="InterPro" id="IPR039417">
    <property type="entry name" value="Peptidase_C1A_papain-like"/>
</dbReference>
<dbReference type="EMBL" id="ATMH01001417">
    <property type="protein sequence ID" value="EPY34685.1"/>
    <property type="molecule type" value="Genomic_DNA"/>
</dbReference>
<dbReference type="PROSITE" id="PS00139">
    <property type="entry name" value="THIOL_PROTEASE_CYS"/>
    <property type="match status" value="1"/>
</dbReference>
<comment type="caution">
    <text evidence="7">The sequence shown here is derived from an EMBL/GenBank/DDBJ whole genome shotgun (WGS) entry which is preliminary data.</text>
</comment>
<evidence type="ECO:0000259" key="5">
    <source>
        <dbReference type="SMART" id="SM00848"/>
    </source>
</evidence>
<gene>
    <name evidence="7" type="ORF">STCU_01417</name>
    <name evidence="6" type="ORF">STCU_06430</name>
</gene>
<feature type="domain" description="Peptidase C1A papain C-terminal" evidence="4">
    <location>
        <begin position="123"/>
        <end position="349"/>
    </location>
</feature>
<dbReference type="InterPro" id="IPR025661">
    <property type="entry name" value="Pept_asp_AS"/>
</dbReference>
<dbReference type="SMART" id="SM00848">
    <property type="entry name" value="Inhibitor_I29"/>
    <property type="match status" value="1"/>
</dbReference>
<dbReference type="InterPro" id="IPR013201">
    <property type="entry name" value="Prot_inhib_I29"/>
</dbReference>
<keyword evidence="2" id="KW-1015">Disulfide bond</keyword>
<dbReference type="GO" id="GO:0006508">
    <property type="term" value="P:proteolysis"/>
    <property type="evidence" value="ECO:0007669"/>
    <property type="project" value="InterPro"/>
</dbReference>
<evidence type="ECO:0000256" key="1">
    <source>
        <dbReference type="ARBA" id="ARBA00008455"/>
    </source>
</evidence>
<organism evidence="7 8">
    <name type="scientific">Strigomonas culicis</name>
    <dbReference type="NCBI Taxonomy" id="28005"/>
    <lineage>
        <taxon>Eukaryota</taxon>
        <taxon>Discoba</taxon>
        <taxon>Euglenozoa</taxon>
        <taxon>Kinetoplastea</taxon>
        <taxon>Metakinetoplastina</taxon>
        <taxon>Trypanosomatida</taxon>
        <taxon>Trypanosomatidae</taxon>
        <taxon>Strigomonadinae</taxon>
        <taxon>Strigomonas</taxon>
    </lineage>
</organism>
<dbReference type="Proteomes" id="UP000015354">
    <property type="component" value="Unassembled WGS sequence"/>
</dbReference>
<keyword evidence="8" id="KW-1185">Reference proteome</keyword>
<feature type="domain" description="Cathepsin propeptide inhibitor" evidence="5">
    <location>
        <begin position="34"/>
        <end position="89"/>
    </location>
</feature>
<dbReference type="EMBL" id="ATMH01006430">
    <property type="protein sequence ID" value="EPY25881.1"/>
    <property type="molecule type" value="Genomic_DNA"/>
</dbReference>
<dbReference type="Gene3D" id="3.90.70.10">
    <property type="entry name" value="Cysteine proteinases"/>
    <property type="match status" value="1"/>
</dbReference>
<protein>
    <submittedName>
        <fullName evidence="7">Cathepsin L</fullName>
    </submittedName>
</protein>
<feature type="chain" id="PRO_5007365828" evidence="3">
    <location>
        <begin position="21"/>
        <end position="382"/>
    </location>
</feature>
<keyword evidence="3" id="KW-0732">Signal</keyword>
<sequence length="382" mass="42850">MRFFCVATLVLLALVASVEGWRVESRARDGLMTFEAFIKQFNKDYSPSEYVKRKQIFEANVVDILKHNSEGHSYYKGINEMSDWTHDEFMHLNAARGLMKQKVTQNLHDSFTVKQFERTNRSLPHRVDYRRHHPPILTSIKNQGNCGSCWAHSAVEAIESHWALATGNLHVLSQQQITSCTPNPNHCGGTGGCSGSVEQLAFAYIHDAGGIAEEWSYPYTSYYGDSGVCKSVSPFEMIAKVKGYVEVAKDDQEALMEAVAYEGPISVSVDATYWQSYAGGIFNGCNYSLNITQNHAVQLVGYGFERKTNQHYWLIRNSWGPRWGEHGYMRLLRTRKPECGWDVNTHMGSACDGDPDTEWVCGTCGILTGASYPIPDVGSFAH</sequence>
<dbReference type="PRINTS" id="PR00705">
    <property type="entry name" value="PAPAIN"/>
</dbReference>
<dbReference type="InterPro" id="IPR013128">
    <property type="entry name" value="Peptidase_C1A"/>
</dbReference>
<feature type="signal peptide" evidence="3">
    <location>
        <begin position="1"/>
        <end position="20"/>
    </location>
</feature>
<evidence type="ECO:0000313" key="7">
    <source>
        <dbReference type="EMBL" id="EPY34685.1"/>
    </source>
</evidence>
<proteinExistence type="inferred from homology"/>
<evidence type="ECO:0000313" key="6">
    <source>
        <dbReference type="EMBL" id="EPY25881.1"/>
    </source>
</evidence>
<evidence type="ECO:0000256" key="2">
    <source>
        <dbReference type="ARBA" id="ARBA00023157"/>
    </source>
</evidence>
<dbReference type="InterPro" id="IPR000668">
    <property type="entry name" value="Peptidase_C1A_C"/>
</dbReference>
<dbReference type="GO" id="GO:0008234">
    <property type="term" value="F:cysteine-type peptidase activity"/>
    <property type="evidence" value="ECO:0007669"/>
    <property type="project" value="InterPro"/>
</dbReference>
<dbReference type="InterPro" id="IPR038765">
    <property type="entry name" value="Papain-like_cys_pep_sf"/>
</dbReference>
<dbReference type="SUPFAM" id="SSF54001">
    <property type="entry name" value="Cysteine proteinases"/>
    <property type="match status" value="1"/>
</dbReference>
<evidence type="ECO:0000313" key="8">
    <source>
        <dbReference type="Proteomes" id="UP000015354"/>
    </source>
</evidence>
<dbReference type="OrthoDB" id="10259130at2759"/>
<reference evidence="7 8" key="1">
    <citation type="journal article" date="2013" name="PLoS ONE">
        <title>Predicting the Proteins of Angomonas deanei, Strigomonas culicis and Their Respective Endosymbionts Reveals New Aspects of the Trypanosomatidae Family.</title>
        <authorList>
            <person name="Motta M.C."/>
            <person name="Martins A.C."/>
            <person name="de Souza S.S."/>
            <person name="Catta-Preta C.M."/>
            <person name="Silva R."/>
            <person name="Klein C.C."/>
            <person name="de Almeida L.G."/>
            <person name="de Lima Cunha O."/>
            <person name="Ciapina L.P."/>
            <person name="Brocchi M."/>
            <person name="Colabardini A.C."/>
            <person name="de Araujo Lima B."/>
            <person name="Machado C.R."/>
            <person name="de Almeida Soares C.M."/>
            <person name="Probst C.M."/>
            <person name="de Menezes C.B."/>
            <person name="Thompson C.E."/>
            <person name="Bartholomeu D.C."/>
            <person name="Gradia D.F."/>
            <person name="Pavoni D.P."/>
            <person name="Grisard E.C."/>
            <person name="Fantinatti-Garboggini F."/>
            <person name="Marchini F.K."/>
            <person name="Rodrigues-Luiz G.F."/>
            <person name="Wagner G."/>
            <person name="Goldman G.H."/>
            <person name="Fietto J.L."/>
            <person name="Elias M.C."/>
            <person name="Goldman M.H."/>
            <person name="Sagot M.F."/>
            <person name="Pereira M."/>
            <person name="Stoco P.H."/>
            <person name="de Mendonca-Neto R.P."/>
            <person name="Teixeira S.M."/>
            <person name="Maciel T.E."/>
            <person name="de Oliveira Mendes T.A."/>
            <person name="Urmenyi T.P."/>
            <person name="de Souza W."/>
            <person name="Schenkman S."/>
            <person name="de Vasconcelos A.T."/>
        </authorList>
    </citation>
    <scope>NUCLEOTIDE SEQUENCE [LARGE SCALE GENOMIC DNA]</scope>
</reference>
<dbReference type="SMART" id="SM00645">
    <property type="entry name" value="Pept_C1"/>
    <property type="match status" value="1"/>
</dbReference>
<dbReference type="PANTHER" id="PTHR12411">
    <property type="entry name" value="CYSTEINE PROTEASE FAMILY C1-RELATED"/>
    <property type="match status" value="1"/>
</dbReference>
<dbReference type="InterPro" id="IPR000169">
    <property type="entry name" value="Pept_cys_AS"/>
</dbReference>
<dbReference type="AlphaFoldDB" id="S9WG30"/>
<reference evidence="7" key="2">
    <citation type="submission" date="2013-03" db="EMBL/GenBank/DDBJ databases">
        <authorList>
            <person name="Motta M.C.M."/>
            <person name="Martins A.C.A."/>
            <person name="Preta C.M.C.C."/>
            <person name="Silva R."/>
            <person name="de Souza S.S."/>
            <person name="Klein C.C."/>
            <person name="de Almeida L.G.P."/>
            <person name="Cunha O.L."/>
            <person name="Colabardini A.C."/>
            <person name="Lima B.A."/>
            <person name="Machado C.R."/>
            <person name="Soares C.M.A."/>
            <person name="de Menezes C.B.A."/>
            <person name="Bartolomeu D.C."/>
            <person name="Grisard E.C."/>
            <person name="Fantinatti-Garboggini F."/>
            <person name="Rodrigues-Luiz G.F."/>
            <person name="Wagner G."/>
            <person name="Goldman G.H."/>
            <person name="Fietto J.L.R."/>
            <person name="Ciapina L.P."/>
            <person name="Brocchi M."/>
            <person name="Elias M.C."/>
            <person name="Goldman M.H.S."/>
            <person name="Sagot M.-F."/>
            <person name="Pereira M."/>
            <person name="Stoco P.H."/>
            <person name="Teixeira S.M.R."/>
            <person name="de Mendonca-Neto R.P."/>
            <person name="Maciel T.E.F."/>
            <person name="Mendes T.A.O."/>
            <person name="Urmenyi T.P."/>
            <person name="Teixeira M.M.G."/>
            <person name="de Camargo E.F.P."/>
            <person name="de Sousa W."/>
            <person name="Schenkman S."/>
            <person name="de Vasconcelos A.T.R."/>
        </authorList>
    </citation>
    <scope>NUCLEOTIDE SEQUENCE</scope>
</reference>